<evidence type="ECO:0000259" key="8">
    <source>
        <dbReference type="PROSITE" id="PS50045"/>
    </source>
</evidence>
<feature type="domain" description="Sigma-54 factor interaction" evidence="8">
    <location>
        <begin position="121"/>
        <end position="293"/>
    </location>
</feature>
<dbReference type="PRINTS" id="PR00830">
    <property type="entry name" value="ENDOLAPTASE"/>
</dbReference>
<sequence length="587" mass="63417">MPDVFGSGKWGADMLGAGHFAWVSHVPFPLLVVGLFVVPIAFWWLLARIFARRPRVSSPSPSPADVRPSDELKDLARLRQISLTEPLMEKTRPRRLEDIVGQDDAIRALRAALAGPHPQHVILYGPPGVGKTTAARLILEEAKRNPRSPFRPDAPFVEVDATTARFDERGIADPLLGSVHDPIYQGAGPLGQAGIPQPKPGAVTRAHGGILFIDEIGELHPIQLNRLLKVLEDRKVFFESAYYSPKNPQIPAHVHDIFQNGLPADFRLVGATTRLPEELPPALRSRCLEIYFRPLRPEHLEEIAGRAVRRLRISAEEEVYALVRRYAQTGRDAANLVELAASLAEVEGRTAITREDVLWVAEVSRLTPRPEAPRRAQAEVGRVHALAVVGPGVGQVLALEAVAWPAGPEGGSLHLAGASEEETLRAPQGSLRRRSLILASVENALVVLRRFGITPERYHVRVNVPGGMPTDGPSAGLALVLLLYSAVRRLPIPPDVAATGEVSLTGEVLPVGGLKAKIDAALEAGLGRVFVPYDTALPLRRGVIPVRHVAEALQLIFGDVEGVDSRTTSGEGPHRGALPETGSAFGA</sequence>
<dbReference type="SUPFAM" id="SSF54211">
    <property type="entry name" value="Ribosomal protein S5 domain 2-like"/>
    <property type="match status" value="1"/>
</dbReference>
<dbReference type="Pfam" id="PF05362">
    <property type="entry name" value="Lon_C"/>
    <property type="match status" value="1"/>
</dbReference>
<keyword evidence="7" id="KW-0472">Membrane</keyword>
<dbReference type="InterPro" id="IPR027065">
    <property type="entry name" value="Lon_Prtase"/>
</dbReference>
<keyword evidence="2 5" id="KW-0378">Hydrolase</keyword>
<dbReference type="InterPro" id="IPR003593">
    <property type="entry name" value="AAA+_ATPase"/>
</dbReference>
<evidence type="ECO:0000256" key="3">
    <source>
        <dbReference type="ARBA" id="ARBA00022825"/>
    </source>
</evidence>
<keyword evidence="1 5" id="KW-0645">Protease</keyword>
<dbReference type="InterPro" id="IPR008269">
    <property type="entry name" value="Lon_proteolytic"/>
</dbReference>
<gene>
    <name evidence="10" type="ORF">BLITH_1083</name>
</gene>
<dbReference type="InterPro" id="IPR008268">
    <property type="entry name" value="Peptidase_S16_AS"/>
</dbReference>
<evidence type="ECO:0000256" key="4">
    <source>
        <dbReference type="ARBA" id="ARBA00026070"/>
    </source>
</evidence>
<comment type="caution">
    <text evidence="10">The sequence shown here is derived from an EMBL/GenBank/DDBJ whole genome shotgun (WGS) entry which is preliminary data.</text>
</comment>
<comment type="similarity">
    <text evidence="5">Belongs to the peptidase S16 family.</text>
</comment>
<evidence type="ECO:0000313" key="10">
    <source>
        <dbReference type="EMBL" id="PTQ52116.1"/>
    </source>
</evidence>
<keyword evidence="7" id="KW-1133">Transmembrane helix</keyword>
<dbReference type="CDD" id="cd00009">
    <property type="entry name" value="AAA"/>
    <property type="match status" value="1"/>
</dbReference>
<evidence type="ECO:0000313" key="11">
    <source>
        <dbReference type="Proteomes" id="UP000244016"/>
    </source>
</evidence>
<dbReference type="GO" id="GO:0005524">
    <property type="term" value="F:ATP binding"/>
    <property type="evidence" value="ECO:0007669"/>
    <property type="project" value="InterPro"/>
</dbReference>
<dbReference type="GO" id="GO:0004176">
    <property type="term" value="F:ATP-dependent peptidase activity"/>
    <property type="evidence" value="ECO:0007669"/>
    <property type="project" value="UniProtKB-UniRule"/>
</dbReference>
<dbReference type="AlphaFoldDB" id="A0A2T5G7E9"/>
<dbReference type="Gene3D" id="3.30.230.10">
    <property type="match status" value="1"/>
</dbReference>
<dbReference type="GO" id="GO:0030163">
    <property type="term" value="P:protein catabolic process"/>
    <property type="evidence" value="ECO:0007669"/>
    <property type="project" value="InterPro"/>
</dbReference>
<dbReference type="GO" id="GO:0004252">
    <property type="term" value="F:serine-type endopeptidase activity"/>
    <property type="evidence" value="ECO:0007669"/>
    <property type="project" value="UniProtKB-UniRule"/>
</dbReference>
<evidence type="ECO:0000256" key="7">
    <source>
        <dbReference type="SAM" id="Phobius"/>
    </source>
</evidence>
<dbReference type="GO" id="GO:0006508">
    <property type="term" value="P:proteolysis"/>
    <property type="evidence" value="ECO:0007669"/>
    <property type="project" value="UniProtKB-KW"/>
</dbReference>
<keyword evidence="3 5" id="KW-0720">Serine protease</keyword>
<dbReference type="PANTHER" id="PTHR10046">
    <property type="entry name" value="ATP DEPENDENT LON PROTEASE FAMILY MEMBER"/>
    <property type="match status" value="1"/>
</dbReference>
<feature type="transmembrane region" description="Helical" evidence="7">
    <location>
        <begin position="20"/>
        <end position="46"/>
    </location>
</feature>
<dbReference type="Gene3D" id="3.40.50.300">
    <property type="entry name" value="P-loop containing nucleotide triphosphate hydrolases"/>
    <property type="match status" value="2"/>
</dbReference>
<evidence type="ECO:0000256" key="2">
    <source>
        <dbReference type="ARBA" id="ARBA00022801"/>
    </source>
</evidence>
<dbReference type="PROSITE" id="PS01046">
    <property type="entry name" value="LON_SER"/>
    <property type="match status" value="1"/>
</dbReference>
<accession>A0A2T5G7E9</accession>
<feature type="active site" evidence="5">
    <location>
        <position position="474"/>
    </location>
</feature>
<reference evidence="10 11" key="1">
    <citation type="submission" date="2017-08" db="EMBL/GenBank/DDBJ databases">
        <title>Burning lignite coal seam in the remote Altai Mountains harbors a hydrogen-driven thermophilic microbial community.</title>
        <authorList>
            <person name="Kadnikov V.V."/>
            <person name="Mardanov A.V."/>
            <person name="Ivasenko D."/>
            <person name="Beletsky A.V."/>
            <person name="Karnachuk O.V."/>
            <person name="Ravin N.V."/>
        </authorList>
    </citation>
    <scope>NUCLEOTIDE SEQUENCE [LARGE SCALE GENOMIC DNA]</scope>
    <source>
        <strain evidence="10">AL31</strain>
    </source>
</reference>
<dbReference type="GO" id="GO:0006355">
    <property type="term" value="P:regulation of DNA-templated transcription"/>
    <property type="evidence" value="ECO:0007669"/>
    <property type="project" value="InterPro"/>
</dbReference>
<organism evidence="10 11">
    <name type="scientific">Brockia lithotrophica</name>
    <dbReference type="NCBI Taxonomy" id="933949"/>
    <lineage>
        <taxon>Bacteria</taxon>
        <taxon>Bacillati</taxon>
        <taxon>Bacillota</taxon>
        <taxon>Bacilli</taxon>
        <taxon>Bacillales</taxon>
        <taxon>Bacillales Family X. Incertae Sedis</taxon>
        <taxon>Brockia</taxon>
    </lineage>
</organism>
<protein>
    <recommendedName>
        <fullName evidence="5">endopeptidase La</fullName>
        <ecNumber evidence="5">3.4.21.53</ecNumber>
    </recommendedName>
</protein>
<comment type="subunit">
    <text evidence="4">Homohexamer. Organized in a ring with a central cavity.</text>
</comment>
<keyword evidence="7" id="KW-0812">Transmembrane</keyword>
<feature type="region of interest" description="Disordered" evidence="6">
    <location>
        <begin position="564"/>
        <end position="587"/>
    </location>
</feature>
<dbReference type="PROSITE" id="PS51786">
    <property type="entry name" value="LON_PROTEOLYTIC"/>
    <property type="match status" value="1"/>
</dbReference>
<feature type="active site" evidence="5">
    <location>
        <position position="517"/>
    </location>
</feature>
<dbReference type="PROSITE" id="PS00676">
    <property type="entry name" value="SIGMA54_INTERACT_2"/>
    <property type="match status" value="1"/>
</dbReference>
<evidence type="ECO:0000256" key="5">
    <source>
        <dbReference type="PROSITE-ProRule" id="PRU01122"/>
    </source>
</evidence>
<dbReference type="EC" id="3.4.21.53" evidence="5"/>
<dbReference type="Pfam" id="PF01078">
    <property type="entry name" value="Mg_chelatase"/>
    <property type="match status" value="1"/>
</dbReference>
<comment type="catalytic activity">
    <reaction evidence="5">
        <text>Hydrolysis of proteins in presence of ATP.</text>
        <dbReference type="EC" id="3.4.21.53"/>
    </reaction>
</comment>
<evidence type="ECO:0000256" key="1">
    <source>
        <dbReference type="ARBA" id="ARBA00022670"/>
    </source>
</evidence>
<dbReference type="SMART" id="SM00382">
    <property type="entry name" value="AAA"/>
    <property type="match status" value="1"/>
</dbReference>
<feature type="domain" description="Lon proteolytic" evidence="9">
    <location>
        <begin position="377"/>
        <end position="559"/>
    </location>
</feature>
<evidence type="ECO:0000259" key="9">
    <source>
        <dbReference type="PROSITE" id="PS51786"/>
    </source>
</evidence>
<dbReference type="InterPro" id="IPR002078">
    <property type="entry name" value="Sigma_54_int"/>
</dbReference>
<evidence type="ECO:0000256" key="6">
    <source>
        <dbReference type="SAM" id="MobiDB-lite"/>
    </source>
</evidence>
<dbReference type="Proteomes" id="UP000244016">
    <property type="component" value="Unassembled WGS sequence"/>
</dbReference>
<proteinExistence type="inferred from homology"/>
<dbReference type="InterPro" id="IPR025943">
    <property type="entry name" value="Sigma_54_int_dom_ATP-bd_2"/>
</dbReference>
<name>A0A2T5G7E9_9BACL</name>
<dbReference type="InterPro" id="IPR000523">
    <property type="entry name" value="Mg_chelatse_chII-like_cat_dom"/>
</dbReference>
<dbReference type="EMBL" id="PEBW01000003">
    <property type="protein sequence ID" value="PTQ52116.1"/>
    <property type="molecule type" value="Genomic_DNA"/>
</dbReference>
<dbReference type="SUPFAM" id="SSF52540">
    <property type="entry name" value="P-loop containing nucleoside triphosphate hydrolases"/>
    <property type="match status" value="1"/>
</dbReference>
<dbReference type="InterPro" id="IPR027417">
    <property type="entry name" value="P-loop_NTPase"/>
</dbReference>
<dbReference type="InterPro" id="IPR020568">
    <property type="entry name" value="Ribosomal_Su5_D2-typ_SF"/>
</dbReference>
<dbReference type="InterPro" id="IPR014721">
    <property type="entry name" value="Ribsml_uS5_D2-typ_fold_subgr"/>
</dbReference>
<dbReference type="PROSITE" id="PS50045">
    <property type="entry name" value="SIGMA54_INTERACT_4"/>
    <property type="match status" value="1"/>
</dbReference>